<reference evidence="5" key="1">
    <citation type="journal article" date="2017" name="Front. Plant Sci.">
        <title>Climate Clever Clovers: New Paradigm to Reduce the Environmental Footprint of Ruminants by Breeding Low Methanogenic Forages Utilizing Haplotype Variation.</title>
        <authorList>
            <person name="Kaur P."/>
            <person name="Appels R."/>
            <person name="Bayer P.E."/>
            <person name="Keeble-Gagnere G."/>
            <person name="Wang J."/>
            <person name="Hirakawa H."/>
            <person name="Shirasawa K."/>
            <person name="Vercoe P."/>
            <person name="Stefanova K."/>
            <person name="Durmic Z."/>
            <person name="Nichols P."/>
            <person name="Revell C."/>
            <person name="Isobe S.N."/>
            <person name="Edwards D."/>
            <person name="Erskine W."/>
        </authorList>
    </citation>
    <scope>NUCLEOTIDE SEQUENCE [LARGE SCALE GENOMIC DNA]</scope>
    <source>
        <strain evidence="5">cv. Daliak</strain>
    </source>
</reference>
<protein>
    <submittedName>
        <fullName evidence="4">Uncharacterized protein</fullName>
    </submittedName>
</protein>
<comment type="similarity">
    <text evidence="1 2">Belongs to the RNase T2 family.</text>
</comment>
<organism evidence="4 5">
    <name type="scientific">Trifolium subterraneum</name>
    <name type="common">Subterranean clover</name>
    <dbReference type="NCBI Taxonomy" id="3900"/>
    <lineage>
        <taxon>Eukaryota</taxon>
        <taxon>Viridiplantae</taxon>
        <taxon>Streptophyta</taxon>
        <taxon>Embryophyta</taxon>
        <taxon>Tracheophyta</taxon>
        <taxon>Spermatophyta</taxon>
        <taxon>Magnoliopsida</taxon>
        <taxon>eudicotyledons</taxon>
        <taxon>Gunneridae</taxon>
        <taxon>Pentapetalae</taxon>
        <taxon>rosids</taxon>
        <taxon>fabids</taxon>
        <taxon>Fabales</taxon>
        <taxon>Fabaceae</taxon>
        <taxon>Papilionoideae</taxon>
        <taxon>50 kb inversion clade</taxon>
        <taxon>NPAAA clade</taxon>
        <taxon>Hologalegina</taxon>
        <taxon>IRL clade</taxon>
        <taxon>Trifolieae</taxon>
        <taxon>Trifolium</taxon>
    </lineage>
</organism>
<evidence type="ECO:0000256" key="3">
    <source>
        <dbReference type="SAM" id="MobiDB-lite"/>
    </source>
</evidence>
<keyword evidence="5" id="KW-1185">Reference proteome</keyword>
<dbReference type="GO" id="GO:0003723">
    <property type="term" value="F:RNA binding"/>
    <property type="evidence" value="ECO:0007669"/>
    <property type="project" value="InterPro"/>
</dbReference>
<dbReference type="Pfam" id="PF00445">
    <property type="entry name" value="Ribonuclease_T2"/>
    <property type="match status" value="1"/>
</dbReference>
<accession>A0A2Z6P345</accession>
<evidence type="ECO:0000313" key="4">
    <source>
        <dbReference type="EMBL" id="GAU43550.1"/>
    </source>
</evidence>
<dbReference type="SUPFAM" id="SSF55895">
    <property type="entry name" value="Ribonuclease Rh-like"/>
    <property type="match status" value="1"/>
</dbReference>
<dbReference type="InterPro" id="IPR001568">
    <property type="entry name" value="RNase_T2-like"/>
</dbReference>
<evidence type="ECO:0000313" key="5">
    <source>
        <dbReference type="Proteomes" id="UP000242715"/>
    </source>
</evidence>
<proteinExistence type="inferred from homology"/>
<dbReference type="Proteomes" id="UP000242715">
    <property type="component" value="Unassembled WGS sequence"/>
</dbReference>
<dbReference type="EMBL" id="DF973980">
    <property type="protein sequence ID" value="GAU43550.1"/>
    <property type="molecule type" value="Genomic_DNA"/>
</dbReference>
<dbReference type="AlphaFoldDB" id="A0A2Z6P345"/>
<feature type="region of interest" description="Disordered" evidence="3">
    <location>
        <begin position="15"/>
        <end position="34"/>
    </location>
</feature>
<dbReference type="GO" id="GO:0033897">
    <property type="term" value="F:ribonuclease T2 activity"/>
    <property type="evidence" value="ECO:0007669"/>
    <property type="project" value="InterPro"/>
</dbReference>
<dbReference type="Gene3D" id="3.90.730.10">
    <property type="entry name" value="Ribonuclease T2-like"/>
    <property type="match status" value="1"/>
</dbReference>
<evidence type="ECO:0000256" key="1">
    <source>
        <dbReference type="ARBA" id="ARBA00007469"/>
    </source>
</evidence>
<name>A0A2Z6P345_TRISU</name>
<dbReference type="InterPro" id="IPR036430">
    <property type="entry name" value="RNase_T2-like_sf"/>
</dbReference>
<gene>
    <name evidence="4" type="ORF">TSUD_245150</name>
</gene>
<sequence>MASLEILTYTSQCDRTHTEDHSGSGCPRGHGRRRESLVGSAPVFELVEVGGRLVEVAEGGGTEVARVGKWRRQKVVELIFFQLYSLLHNSRRIIDSYNLAKRVRLPDGKKGKLVVEKVIVEEENVSNPVVAVKERRKFFRAKRGGGFATLVEPHELRGTRLAPASKFPMFHPMRPDLKYGRQSCNYMLNSSNDPQTLVKKIQRLSSNCWGYLLNFLSHSTLPLYFAYGRESHNYTLNSSNDPQTDSTSFIAQLGNRRFWQHQWNKHDTCSLHHTFVEYFERTLSSFRGGNSVNVYAVLASVNILPMESTKPTYFHKLWAFQNTLGNRFLPMREGV</sequence>
<evidence type="ECO:0000256" key="2">
    <source>
        <dbReference type="RuleBase" id="RU004328"/>
    </source>
</evidence>